<dbReference type="InterPro" id="IPR051466">
    <property type="entry name" value="D-amino_acid_metab_enzyme"/>
</dbReference>
<dbReference type="Pfam" id="PF14031">
    <property type="entry name" value="D-ser_dehydrat"/>
    <property type="match status" value="1"/>
</dbReference>
<dbReference type="InterPro" id="IPR029066">
    <property type="entry name" value="PLP-binding_barrel"/>
</dbReference>
<dbReference type="EC" id="5.1.1.1" evidence="4"/>
<protein>
    <submittedName>
        <fullName evidence="4">Alanine racemase</fullName>
        <ecNumber evidence="4">5.1.1.1</ecNumber>
    </submittedName>
</protein>
<sequence>MTILDLDPILASAVDGRTKGLPPDSAEMPLAAVARQGWNVLRGDLPFPQAVLKQGVMRRNAEWMRDFVGRAGVDLAPHGKTTMAPQIYDLQLAAGAWGITVATAQQARVAVAAGARRVIVANEVVDRASIAALGRLLAADPGLILYALVDSVAGVMRLAEALPAHPGLARLGCLVELGVAGGRTGCRSPDQAAAVARAVRAAGLTLAGVEGYEGVIGNSGTADENGAVRRYLRALTELSRRLDADGLFAGQEILVTAGGSGCFDLVVEGLSGPALSRPVRIVLRSGCYITHDSVLYERLFAAIAARAGEALPQGRLAPALEIWAMVQSVPEPGRAIVTMGKRDVGFDAHLPVPTHLFREERDSRPVPLDEGFRVSKLFDQHACLDLPAGADLRVGDLVACGISHPCTTFDRWQVLMVVDDGYTVVDAVRTFF</sequence>
<evidence type="ECO:0000259" key="3">
    <source>
        <dbReference type="SMART" id="SM01119"/>
    </source>
</evidence>
<keyword evidence="5" id="KW-1185">Reference proteome</keyword>
<comment type="caution">
    <text evidence="4">The sequence shown here is derived from an EMBL/GenBank/DDBJ whole genome shotgun (WGS) entry which is preliminary data.</text>
</comment>
<dbReference type="GO" id="GO:0008784">
    <property type="term" value="F:alanine racemase activity"/>
    <property type="evidence" value="ECO:0007669"/>
    <property type="project" value="UniProtKB-EC"/>
</dbReference>
<evidence type="ECO:0000256" key="1">
    <source>
        <dbReference type="ARBA" id="ARBA00005323"/>
    </source>
</evidence>
<reference evidence="4 5" key="1">
    <citation type="submission" date="2023-05" db="EMBL/GenBank/DDBJ databases">
        <title>Chelatococcus sp. nov., a moderately thermophilic bacterium isolated from hot spring microbial mat.</title>
        <authorList>
            <person name="Hu C.-J."/>
            <person name="Li W.-J."/>
        </authorList>
    </citation>
    <scope>NUCLEOTIDE SEQUENCE [LARGE SCALE GENOMIC DNA]</scope>
    <source>
        <strain evidence="4 5">SYSU G07232</strain>
    </source>
</reference>
<dbReference type="EMBL" id="JASJEV010000015">
    <property type="protein sequence ID" value="MDJ1159966.1"/>
    <property type="molecule type" value="Genomic_DNA"/>
</dbReference>
<dbReference type="PANTHER" id="PTHR28004">
    <property type="entry name" value="ZGC:162816-RELATED"/>
    <property type="match status" value="1"/>
</dbReference>
<dbReference type="InterPro" id="IPR042208">
    <property type="entry name" value="D-ser_dehydrat-like_sf"/>
</dbReference>
<dbReference type="Gene3D" id="2.40.37.20">
    <property type="entry name" value="D-serine dehydratase-like domain"/>
    <property type="match status" value="1"/>
</dbReference>
<organism evidence="4 5">
    <name type="scientific">Chelatococcus albus</name>
    <dbReference type="NCBI Taxonomy" id="3047466"/>
    <lineage>
        <taxon>Bacteria</taxon>
        <taxon>Pseudomonadati</taxon>
        <taxon>Pseudomonadota</taxon>
        <taxon>Alphaproteobacteria</taxon>
        <taxon>Hyphomicrobiales</taxon>
        <taxon>Chelatococcaceae</taxon>
        <taxon>Chelatococcus</taxon>
    </lineage>
</organism>
<dbReference type="InterPro" id="IPR026956">
    <property type="entry name" value="D-ser_dehydrat-like_dom"/>
</dbReference>
<dbReference type="PANTHER" id="PTHR28004:SF8">
    <property type="entry name" value="D-SERINE DEAMINASE"/>
    <property type="match status" value="1"/>
</dbReference>
<keyword evidence="2" id="KW-0456">Lyase</keyword>
<dbReference type="SMART" id="SM01119">
    <property type="entry name" value="D-ser_dehydrat"/>
    <property type="match status" value="1"/>
</dbReference>
<dbReference type="InterPro" id="IPR001608">
    <property type="entry name" value="Ala_racemase_N"/>
</dbReference>
<feature type="domain" description="D-serine dehydratase-like" evidence="3">
    <location>
        <begin position="319"/>
        <end position="419"/>
    </location>
</feature>
<dbReference type="SUPFAM" id="SSF51419">
    <property type="entry name" value="PLP-binding barrel"/>
    <property type="match status" value="1"/>
</dbReference>
<name>A0ABT7AKR5_9HYPH</name>
<dbReference type="Gene3D" id="3.20.20.10">
    <property type="entry name" value="Alanine racemase"/>
    <property type="match status" value="1"/>
</dbReference>
<comment type="similarity">
    <text evidence="1">Belongs to the DSD1 family.</text>
</comment>
<gene>
    <name evidence="4" type="ORF">QNA08_17270</name>
</gene>
<evidence type="ECO:0000313" key="4">
    <source>
        <dbReference type="EMBL" id="MDJ1159966.1"/>
    </source>
</evidence>
<keyword evidence="4" id="KW-0413">Isomerase</keyword>
<dbReference type="RefSeq" id="WP_283741968.1">
    <property type="nucleotide sequence ID" value="NZ_JASJEV010000015.1"/>
</dbReference>
<evidence type="ECO:0000256" key="2">
    <source>
        <dbReference type="ARBA" id="ARBA00023239"/>
    </source>
</evidence>
<dbReference type="Pfam" id="PF01168">
    <property type="entry name" value="Ala_racemase_N"/>
    <property type="match status" value="1"/>
</dbReference>
<proteinExistence type="inferred from homology"/>
<accession>A0ABT7AKR5</accession>
<dbReference type="Proteomes" id="UP001321492">
    <property type="component" value="Unassembled WGS sequence"/>
</dbReference>
<evidence type="ECO:0000313" key="5">
    <source>
        <dbReference type="Proteomes" id="UP001321492"/>
    </source>
</evidence>